<accession>A0A8R1EPE6</accession>
<evidence type="ECO:0000313" key="2">
    <source>
        <dbReference type="Proteomes" id="UP000005237"/>
    </source>
</evidence>
<evidence type="ECO:0000313" key="1">
    <source>
        <dbReference type="EnsemblMetazoa" id="CJA40058.1"/>
    </source>
</evidence>
<organism evidence="1 2">
    <name type="scientific">Caenorhabditis japonica</name>
    <dbReference type="NCBI Taxonomy" id="281687"/>
    <lineage>
        <taxon>Eukaryota</taxon>
        <taxon>Metazoa</taxon>
        <taxon>Ecdysozoa</taxon>
        <taxon>Nematoda</taxon>
        <taxon>Chromadorea</taxon>
        <taxon>Rhabditida</taxon>
        <taxon>Rhabditina</taxon>
        <taxon>Rhabditomorpha</taxon>
        <taxon>Rhabditoidea</taxon>
        <taxon>Rhabditidae</taxon>
        <taxon>Peloderinae</taxon>
        <taxon>Caenorhabditis</taxon>
    </lineage>
</organism>
<reference evidence="2" key="1">
    <citation type="submission" date="2010-08" db="EMBL/GenBank/DDBJ databases">
        <authorList>
            <consortium name="Caenorhabditis japonica Sequencing Consortium"/>
            <person name="Wilson R.K."/>
        </authorList>
    </citation>
    <scope>NUCLEOTIDE SEQUENCE [LARGE SCALE GENOMIC DNA]</scope>
    <source>
        <strain evidence="2">DF5081</strain>
    </source>
</reference>
<protein>
    <submittedName>
        <fullName evidence="1">Uncharacterized protein</fullName>
    </submittedName>
</protein>
<proteinExistence type="predicted"/>
<name>A0A8R1EPE6_CAEJA</name>
<dbReference type="AlphaFoldDB" id="A0A8R1EPE6"/>
<sequence length="102" mass="12165">MFIRPLSVLGGIFEFFNFQFVGRNLSDKERKTSLLGTEEFVISEKRLLYFSHYSSMKGRVRPVPFCSVRQRQRTLDRQRRRLTVPTEVQISTYYTLHNNNNN</sequence>
<dbReference type="EnsemblMetazoa" id="CJA40058.1">
    <property type="protein sequence ID" value="CJA40058.1"/>
    <property type="gene ID" value="WBGene00215906"/>
</dbReference>
<dbReference type="Proteomes" id="UP000005237">
    <property type="component" value="Unassembled WGS sequence"/>
</dbReference>
<keyword evidence="2" id="KW-1185">Reference proteome</keyword>
<reference evidence="1" key="2">
    <citation type="submission" date="2022-06" db="UniProtKB">
        <authorList>
            <consortium name="EnsemblMetazoa"/>
        </authorList>
    </citation>
    <scope>IDENTIFICATION</scope>
    <source>
        <strain evidence="1">DF5081</strain>
    </source>
</reference>